<organism evidence="1 2">
    <name type="scientific">Pteropus alecto</name>
    <name type="common">Black flying fox</name>
    <dbReference type="NCBI Taxonomy" id="9402"/>
    <lineage>
        <taxon>Eukaryota</taxon>
        <taxon>Metazoa</taxon>
        <taxon>Chordata</taxon>
        <taxon>Craniata</taxon>
        <taxon>Vertebrata</taxon>
        <taxon>Euteleostomi</taxon>
        <taxon>Mammalia</taxon>
        <taxon>Eutheria</taxon>
        <taxon>Laurasiatheria</taxon>
        <taxon>Chiroptera</taxon>
        <taxon>Yinpterochiroptera</taxon>
        <taxon>Pteropodoidea</taxon>
        <taxon>Pteropodidae</taxon>
        <taxon>Pteropodinae</taxon>
        <taxon>Pteropus</taxon>
    </lineage>
</organism>
<accession>L5KQU4</accession>
<keyword evidence="1" id="KW-0808">Transferase</keyword>
<dbReference type="Proteomes" id="UP000010552">
    <property type="component" value="Unassembled WGS sequence"/>
</dbReference>
<evidence type="ECO:0000313" key="2">
    <source>
        <dbReference type="Proteomes" id="UP000010552"/>
    </source>
</evidence>
<dbReference type="AlphaFoldDB" id="L5KQU4"/>
<dbReference type="GO" id="GO:0016757">
    <property type="term" value="F:glycosyltransferase activity"/>
    <property type="evidence" value="ECO:0007669"/>
    <property type="project" value="UniProtKB-KW"/>
</dbReference>
<name>L5KQU4_PTEAL</name>
<keyword evidence="1" id="KW-0328">Glycosyltransferase</keyword>
<dbReference type="STRING" id="9402.L5KQU4"/>
<keyword evidence="2" id="KW-1185">Reference proteome</keyword>
<gene>
    <name evidence="1" type="ORF">PAL_GLEAN10003115</name>
</gene>
<dbReference type="InParanoid" id="L5KQU4"/>
<dbReference type="EMBL" id="KB030630">
    <property type="protein sequence ID" value="ELK13118.1"/>
    <property type="molecule type" value="Genomic_DNA"/>
</dbReference>
<protein>
    <submittedName>
        <fullName evidence="1">CMP-N-acetylneuraminate-beta-1,4-galactoside alpha-2,3-sialyltransferase</fullName>
    </submittedName>
</protein>
<proteinExistence type="predicted"/>
<evidence type="ECO:0000313" key="1">
    <source>
        <dbReference type="EMBL" id="ELK13118.1"/>
    </source>
</evidence>
<reference evidence="2" key="1">
    <citation type="journal article" date="2013" name="Science">
        <title>Comparative analysis of bat genomes provides insight into the evolution of flight and immunity.</title>
        <authorList>
            <person name="Zhang G."/>
            <person name="Cowled C."/>
            <person name="Shi Z."/>
            <person name="Huang Z."/>
            <person name="Bishop-Lilly K.A."/>
            <person name="Fang X."/>
            <person name="Wynne J.W."/>
            <person name="Xiong Z."/>
            <person name="Baker M.L."/>
            <person name="Zhao W."/>
            <person name="Tachedjian M."/>
            <person name="Zhu Y."/>
            <person name="Zhou P."/>
            <person name="Jiang X."/>
            <person name="Ng J."/>
            <person name="Yang L."/>
            <person name="Wu L."/>
            <person name="Xiao J."/>
            <person name="Feng Y."/>
            <person name="Chen Y."/>
            <person name="Sun X."/>
            <person name="Zhang Y."/>
            <person name="Marsh G.A."/>
            <person name="Crameri G."/>
            <person name="Broder C.C."/>
            <person name="Frey K.G."/>
            <person name="Wang L.F."/>
            <person name="Wang J."/>
        </authorList>
    </citation>
    <scope>NUCLEOTIDE SEQUENCE [LARGE SCALE GENOMIC DNA]</scope>
</reference>
<sequence length="122" mass="13383">MFSGPGVPVLKLSHVPDAPDLILPSHFQFQHMPISIFIPAASVAHTEYDRLGFLLKLDSKLPVELATKYANFSEGACKPGYASALMTAIFPRAVATALAWTEKRKREILLTLCYLLAVDPTL</sequence>